<keyword evidence="1" id="KW-0805">Transcription regulation</keyword>
<dbReference type="Pfam" id="PF13185">
    <property type="entry name" value="GAF_2"/>
    <property type="match status" value="1"/>
</dbReference>
<protein>
    <submittedName>
        <fullName evidence="4">Bacterio-opsin activator-like protein</fullName>
    </submittedName>
</protein>
<dbReference type="InterPro" id="IPR029016">
    <property type="entry name" value="GAF-like_dom_sf"/>
</dbReference>
<dbReference type="InterPro" id="IPR007050">
    <property type="entry name" value="HTH_bacterioopsin"/>
</dbReference>
<keyword evidence="2" id="KW-0804">Transcription</keyword>
<dbReference type="InterPro" id="IPR000792">
    <property type="entry name" value="Tscrpt_reg_LuxR_C"/>
</dbReference>
<dbReference type="PATRIC" id="fig|1227486.3.peg.280"/>
<dbReference type="PANTHER" id="PTHR34236:SF1">
    <property type="entry name" value="DIMETHYL SULFOXIDE REDUCTASE TRANSCRIPTIONAL ACTIVATOR"/>
    <property type="match status" value="1"/>
</dbReference>
<reference evidence="4 5" key="1">
    <citation type="journal article" date="2014" name="PLoS Genet.">
        <title>Phylogenetically driven sequencing of extremely halophilic archaea reveals strategies for static and dynamic osmo-response.</title>
        <authorList>
            <person name="Becker E.A."/>
            <person name="Seitzer P.M."/>
            <person name="Tritt A."/>
            <person name="Larsen D."/>
            <person name="Krusor M."/>
            <person name="Yao A.I."/>
            <person name="Wu D."/>
            <person name="Madern D."/>
            <person name="Eisen J.A."/>
            <person name="Darling A.E."/>
            <person name="Facciotti M.T."/>
        </authorList>
    </citation>
    <scope>NUCLEOTIDE SEQUENCE [LARGE SCALE GENOMIC DNA]</scope>
    <source>
        <strain evidence="4 5">JCM 10247</strain>
    </source>
</reference>
<dbReference type="Pfam" id="PF04967">
    <property type="entry name" value="HTH_10"/>
    <property type="match status" value="1"/>
</dbReference>
<evidence type="ECO:0000313" key="4">
    <source>
        <dbReference type="EMBL" id="ELZ37194.1"/>
    </source>
</evidence>
<dbReference type="InterPro" id="IPR003018">
    <property type="entry name" value="GAF"/>
</dbReference>
<dbReference type="InterPro" id="IPR031803">
    <property type="entry name" value="BAT_GAF/HTH-assoc"/>
</dbReference>
<feature type="domain" description="HTH luxR-type" evidence="3">
    <location>
        <begin position="473"/>
        <end position="500"/>
    </location>
</feature>
<dbReference type="InterPro" id="IPR036388">
    <property type="entry name" value="WH-like_DNA-bd_sf"/>
</dbReference>
<dbReference type="GO" id="GO:0006355">
    <property type="term" value="P:regulation of DNA-templated transcription"/>
    <property type="evidence" value="ECO:0007669"/>
    <property type="project" value="InterPro"/>
</dbReference>
<dbReference type="SUPFAM" id="SSF55781">
    <property type="entry name" value="GAF domain-like"/>
    <property type="match status" value="1"/>
</dbReference>
<sequence length="514" mass="55754">MTMKDRLRNAPIGVITVQDRTVMASNDIASELLTADDPSSEQIVDVFPRSVADSLLRAFDGESVTDTTFEEYYPTIDRWLSVSVVPGNGTATVYVDDVTERKTHQQACERLRAEHERVAVVDRLIADVLRGLVGAASREEITETIRERLGNSDQYQFAWTGVRVADGEGLDVEGVAGDRGETFPAVRAAVERGDTTPEQRAVERQRPQLIQSLSGDETVPESVRVAGFGDGIQSALAVPLVYGSSVYGVVGVYAAMKEAFSDHERSSFEALGELAGLAINATRNRQLLLADTITEVTFELGSHSPIARLSESCDAELTLDGTVPAGDDGLTCFLTVSGAAPEVVVDATEPSKDIDGGRVVRQLDEGHGRIELTLGSETPLVAAVTHGATIRTATFEGGTGRFVVELSTDATVRRLAVEIGDDEPAPVLARRDRTRSPTTAREFRDELSERLTDRQETVLRTAYLADYFESPRGSTAEEVAESLGITGSTLLHHLRASQRKLLDAFYDEHNDDRS</sequence>
<dbReference type="AlphaFoldDB" id="M0DSU0"/>
<organism evidence="4 5">
    <name type="scientific">Halorubrum distributum JCM 10247</name>
    <dbReference type="NCBI Taxonomy" id="1227486"/>
    <lineage>
        <taxon>Archaea</taxon>
        <taxon>Methanobacteriati</taxon>
        <taxon>Methanobacteriota</taxon>
        <taxon>Stenosarchaea group</taxon>
        <taxon>Halobacteria</taxon>
        <taxon>Halobacteriales</taxon>
        <taxon>Haloferacaceae</taxon>
        <taxon>Halorubrum</taxon>
        <taxon>Halorubrum distributum group</taxon>
    </lineage>
</organism>
<proteinExistence type="predicted"/>
<dbReference type="SMART" id="SM00065">
    <property type="entry name" value="GAF"/>
    <property type="match status" value="1"/>
</dbReference>
<evidence type="ECO:0000256" key="1">
    <source>
        <dbReference type="ARBA" id="ARBA00023015"/>
    </source>
</evidence>
<dbReference type="PROSITE" id="PS00622">
    <property type="entry name" value="HTH_LUXR_1"/>
    <property type="match status" value="1"/>
</dbReference>
<name>M0DSU0_9EURY</name>
<dbReference type="PANTHER" id="PTHR34236">
    <property type="entry name" value="DIMETHYL SULFOXIDE REDUCTASE TRANSCRIPTIONAL ACTIVATOR"/>
    <property type="match status" value="1"/>
</dbReference>
<evidence type="ECO:0000256" key="2">
    <source>
        <dbReference type="ARBA" id="ARBA00023163"/>
    </source>
</evidence>
<gene>
    <name evidence="4" type="ORF">C473_01719</name>
</gene>
<dbReference type="Gene3D" id="3.30.450.20">
    <property type="entry name" value="PAS domain"/>
    <property type="match status" value="1"/>
</dbReference>
<evidence type="ECO:0000259" key="3">
    <source>
        <dbReference type="PROSITE" id="PS00622"/>
    </source>
</evidence>
<dbReference type="EMBL" id="AOIW01000021">
    <property type="protein sequence ID" value="ELZ37194.1"/>
    <property type="molecule type" value="Genomic_DNA"/>
</dbReference>
<evidence type="ECO:0000313" key="5">
    <source>
        <dbReference type="Proteomes" id="UP000011572"/>
    </source>
</evidence>
<comment type="caution">
    <text evidence="4">The sequence shown here is derived from an EMBL/GenBank/DDBJ whole genome shotgun (WGS) entry which is preliminary data.</text>
</comment>
<dbReference type="Pfam" id="PF15915">
    <property type="entry name" value="BAT"/>
    <property type="match status" value="1"/>
</dbReference>
<dbReference type="Proteomes" id="UP000011572">
    <property type="component" value="Unassembled WGS sequence"/>
</dbReference>
<dbReference type="Gene3D" id="3.30.450.40">
    <property type="match status" value="1"/>
</dbReference>
<dbReference type="Gene3D" id="1.10.10.10">
    <property type="entry name" value="Winged helix-like DNA-binding domain superfamily/Winged helix DNA-binding domain"/>
    <property type="match status" value="1"/>
</dbReference>
<accession>M0DSU0</accession>